<dbReference type="PANTHER" id="PTHR30572">
    <property type="entry name" value="MEMBRANE COMPONENT OF TRANSPORTER-RELATED"/>
    <property type="match status" value="1"/>
</dbReference>
<feature type="transmembrane region" description="Helical" evidence="7">
    <location>
        <begin position="306"/>
        <end position="336"/>
    </location>
</feature>
<feature type="transmembrane region" description="Helical" evidence="7">
    <location>
        <begin position="490"/>
        <end position="510"/>
    </location>
</feature>
<dbReference type="EMBL" id="JAMTCP010000055">
    <property type="protein sequence ID" value="MCP2262064.1"/>
    <property type="molecule type" value="Genomic_DNA"/>
</dbReference>
<gene>
    <name evidence="10" type="ORF">LX15_005796</name>
</gene>
<dbReference type="Proteomes" id="UP001205311">
    <property type="component" value="Unassembled WGS sequence"/>
</dbReference>
<feature type="domain" description="MacB-like periplasmic core" evidence="9">
    <location>
        <begin position="489"/>
        <end position="691"/>
    </location>
</feature>
<evidence type="ECO:0000256" key="4">
    <source>
        <dbReference type="ARBA" id="ARBA00022989"/>
    </source>
</evidence>
<keyword evidence="3 7" id="KW-0812">Transmembrane</keyword>
<dbReference type="InterPro" id="IPR003838">
    <property type="entry name" value="ABC3_permease_C"/>
</dbReference>
<dbReference type="RefSeq" id="WP_253673863.1">
    <property type="nucleotide sequence ID" value="NZ_JAMTCP010000055.1"/>
</dbReference>
<evidence type="ECO:0000259" key="8">
    <source>
        <dbReference type="Pfam" id="PF02687"/>
    </source>
</evidence>
<keyword evidence="2" id="KW-1003">Cell membrane</keyword>
<keyword evidence="11" id="KW-1185">Reference proteome</keyword>
<evidence type="ECO:0000256" key="7">
    <source>
        <dbReference type="SAM" id="Phobius"/>
    </source>
</evidence>
<evidence type="ECO:0000256" key="5">
    <source>
        <dbReference type="ARBA" id="ARBA00023136"/>
    </source>
</evidence>
<accession>A0ABT1I2P3</accession>
<evidence type="ECO:0000256" key="3">
    <source>
        <dbReference type="ARBA" id="ARBA00022692"/>
    </source>
</evidence>
<dbReference type="Pfam" id="PF12704">
    <property type="entry name" value="MacB_PCD"/>
    <property type="match status" value="2"/>
</dbReference>
<evidence type="ECO:0000256" key="6">
    <source>
        <dbReference type="ARBA" id="ARBA00038076"/>
    </source>
</evidence>
<evidence type="ECO:0000313" key="11">
    <source>
        <dbReference type="Proteomes" id="UP001205311"/>
    </source>
</evidence>
<keyword evidence="5 7" id="KW-0472">Membrane</keyword>
<feature type="domain" description="MacB-like periplasmic core" evidence="9">
    <location>
        <begin position="17"/>
        <end position="229"/>
    </location>
</feature>
<feature type="domain" description="ABC3 transporter permease C-terminal" evidence="8">
    <location>
        <begin position="724"/>
        <end position="841"/>
    </location>
</feature>
<evidence type="ECO:0000256" key="1">
    <source>
        <dbReference type="ARBA" id="ARBA00004651"/>
    </source>
</evidence>
<evidence type="ECO:0000259" key="9">
    <source>
        <dbReference type="Pfam" id="PF12704"/>
    </source>
</evidence>
<proteinExistence type="inferred from homology"/>
<feature type="transmembrane region" description="Helical" evidence="7">
    <location>
        <begin position="406"/>
        <end position="426"/>
    </location>
</feature>
<organism evidence="10 11">
    <name type="scientific">Streptoalloteichus tenebrarius (strain ATCC 17920 / DSM 40477 / JCM 4838 / CBS 697.72 / NBRC 16177 / NCIMB 11028 / NRRL B-12390 / A12253. 1 / ISP 5477)</name>
    <name type="common">Streptomyces tenebrarius</name>
    <dbReference type="NCBI Taxonomy" id="1933"/>
    <lineage>
        <taxon>Bacteria</taxon>
        <taxon>Bacillati</taxon>
        <taxon>Actinomycetota</taxon>
        <taxon>Actinomycetes</taxon>
        <taxon>Pseudonocardiales</taxon>
        <taxon>Pseudonocardiaceae</taxon>
        <taxon>Streptoalloteichus</taxon>
    </lineage>
</organism>
<comment type="caution">
    <text evidence="10">The sequence shown here is derived from an EMBL/GenBank/DDBJ whole genome shotgun (WGS) entry which is preliminary data.</text>
</comment>
<sequence>MLRATLAGIRARMMRLLLSSVAIVLGVAFVSGTLVLGDAMDAETKDNFARDTRNVDVVVNIDGDVPEGQPRMFTPEQVDAVRRVSGVASAEGREFVLVPMVHGNGRAKPAAGVPMVRDTKLLPVDLKDGRFPQRDDEVTLDERTAKNDKISVGQQVEFVDKAEQRRKFTVVGVYQRGVQASSLYLADQFIATSASLRSLNPEGAKGAYEIVVAGAAGVSQADLAKRVQDSFGKPYVKATTGEEATRKALESYSKQASSLTTFMLTFAVIALVVAAMVIYNTFTILIAQRTRELALLRCVGADRGQLFGSVLLEAVVMGLVASVVGLAGGVGTAAALQLGVNAMTDSDSAVRVPVTATTVLAALGVGVVVTVLSAVLPARRATRVAPIAALRSQPDSQEEVARTGKLRIAAIALLTLLGGGLIAMGMKAEGDAAMMIVGGGTMVLLLAVVALGPMIVGPINRVLGVLPGALFGVPAKLASANAGRNPKRTAATTAALMIGVTIVSLVTVVATSTKQAGNEAIDKQFPVDYTVTSAMYDRQLPTSLVDALRRVDGVEKVSPGASVQVKLGETYASVDGVTRDAIGSLVRPTTNEGDLGKLGGDTVALLEKTAKAQNLKVGDTVTVSVLDREGGETRKQQLKVVAIYHGRELPEAMVDLGTATRMNPARAGYDQIMVDMRDGVDPVAGKEALEKALASVPTAEVSSAADVKADLNKNIDTALAVVWALLGLAVVIALFGIANTLSLSVLERTRESALLRALGLTKGQLRLMLLVESVLMALMGAILGVALGVGFAWALTSSLSGADITLNLVVPYGQIGVMLLVALVAAMAAAVLPARRAARTSVVSAMAAD</sequence>
<evidence type="ECO:0000313" key="10">
    <source>
        <dbReference type="EMBL" id="MCP2262064.1"/>
    </source>
</evidence>
<comment type="subcellular location">
    <subcellularLocation>
        <location evidence="1">Cell membrane</location>
        <topology evidence="1">Multi-pass membrane protein</topology>
    </subcellularLocation>
</comment>
<dbReference type="Pfam" id="PF02687">
    <property type="entry name" value="FtsX"/>
    <property type="match status" value="2"/>
</dbReference>
<feature type="transmembrane region" description="Helical" evidence="7">
    <location>
        <begin position="356"/>
        <end position="376"/>
    </location>
</feature>
<feature type="transmembrane region" description="Helical" evidence="7">
    <location>
        <begin position="262"/>
        <end position="286"/>
    </location>
</feature>
<dbReference type="InterPro" id="IPR050250">
    <property type="entry name" value="Macrolide_Exporter_MacB"/>
</dbReference>
<protein>
    <submittedName>
        <fullName evidence="10">ABC transport system permease protein</fullName>
    </submittedName>
</protein>
<feature type="domain" description="ABC3 transporter permease C-terminal" evidence="8">
    <location>
        <begin position="265"/>
        <end position="384"/>
    </location>
</feature>
<dbReference type="InterPro" id="IPR025857">
    <property type="entry name" value="MacB_PCD"/>
</dbReference>
<reference evidence="10 11" key="1">
    <citation type="submission" date="2022-06" db="EMBL/GenBank/DDBJ databases">
        <title>Genomic Encyclopedia of Archaeal and Bacterial Type Strains, Phase II (KMG-II): from individual species to whole genera.</title>
        <authorList>
            <person name="Goeker M."/>
        </authorList>
    </citation>
    <scope>NUCLEOTIDE SEQUENCE [LARGE SCALE GENOMIC DNA]</scope>
    <source>
        <strain evidence="10 11">DSM 40477</strain>
    </source>
</reference>
<feature type="transmembrane region" description="Helical" evidence="7">
    <location>
        <begin position="432"/>
        <end position="456"/>
    </location>
</feature>
<feature type="transmembrane region" description="Helical" evidence="7">
    <location>
        <begin position="720"/>
        <end position="746"/>
    </location>
</feature>
<feature type="transmembrane region" description="Helical" evidence="7">
    <location>
        <begin position="815"/>
        <end position="834"/>
    </location>
</feature>
<feature type="transmembrane region" description="Helical" evidence="7">
    <location>
        <begin position="767"/>
        <end position="795"/>
    </location>
</feature>
<evidence type="ECO:0000256" key="2">
    <source>
        <dbReference type="ARBA" id="ARBA00022475"/>
    </source>
</evidence>
<comment type="similarity">
    <text evidence="6">Belongs to the ABC-4 integral membrane protein family.</text>
</comment>
<name>A0ABT1I2P3_STRSD</name>
<keyword evidence="4 7" id="KW-1133">Transmembrane helix</keyword>
<dbReference type="PANTHER" id="PTHR30572:SF4">
    <property type="entry name" value="ABC TRANSPORTER PERMEASE YTRF"/>
    <property type="match status" value="1"/>
</dbReference>